<protein>
    <submittedName>
        <fullName evidence="3">CIC11C00000005057</fullName>
    </submittedName>
</protein>
<dbReference type="STRING" id="45354.A0A1L0DJL6"/>
<dbReference type="Pfam" id="PF12015">
    <property type="entry name" value="Bud3_N"/>
    <property type="match status" value="1"/>
</dbReference>
<dbReference type="SMART" id="SM00325">
    <property type="entry name" value="RhoGEF"/>
    <property type="match status" value="1"/>
</dbReference>
<dbReference type="InterPro" id="IPR021895">
    <property type="entry name" value="Bud3_N"/>
</dbReference>
<dbReference type="Pfam" id="PF25351">
    <property type="entry name" value="PH_BUD3_C"/>
    <property type="match status" value="1"/>
</dbReference>
<dbReference type="Proteomes" id="UP000182334">
    <property type="component" value="Chromosome V"/>
</dbReference>
<feature type="compositionally biased region" description="Polar residues" evidence="1">
    <location>
        <begin position="1325"/>
        <end position="1344"/>
    </location>
</feature>
<feature type="region of interest" description="Disordered" evidence="1">
    <location>
        <begin position="1"/>
        <end position="20"/>
    </location>
</feature>
<dbReference type="SUPFAM" id="SSF48065">
    <property type="entry name" value="DBL homology domain (DH-domain)"/>
    <property type="match status" value="1"/>
</dbReference>
<evidence type="ECO:0000256" key="1">
    <source>
        <dbReference type="SAM" id="MobiDB-lite"/>
    </source>
</evidence>
<dbReference type="InterPro" id="IPR035899">
    <property type="entry name" value="DBL_dom_sf"/>
</dbReference>
<feature type="compositionally biased region" description="Polar residues" evidence="1">
    <location>
        <begin position="869"/>
        <end position="880"/>
    </location>
</feature>
<feature type="region of interest" description="Disordered" evidence="1">
    <location>
        <begin position="999"/>
        <end position="1026"/>
    </location>
</feature>
<dbReference type="GO" id="GO:0005085">
    <property type="term" value="F:guanyl-nucleotide exchange factor activity"/>
    <property type="evidence" value="ECO:0007669"/>
    <property type="project" value="InterPro"/>
</dbReference>
<dbReference type="InterPro" id="IPR000219">
    <property type="entry name" value="DH_dom"/>
</dbReference>
<gene>
    <name evidence="3" type="ORF">SAMEA4029010_CIC11G00000005057</name>
</gene>
<accession>A0A1L0DJL6</accession>
<proteinExistence type="predicted"/>
<evidence type="ECO:0000259" key="2">
    <source>
        <dbReference type="SMART" id="SM00325"/>
    </source>
</evidence>
<feature type="domain" description="DH" evidence="2">
    <location>
        <begin position="265"/>
        <end position="460"/>
    </location>
</feature>
<dbReference type="InterPro" id="IPR057454">
    <property type="entry name" value="Bud3_C"/>
</dbReference>
<evidence type="ECO:0000313" key="3">
    <source>
        <dbReference type="EMBL" id="SGZ56128.1"/>
    </source>
</evidence>
<dbReference type="EMBL" id="LT635760">
    <property type="protein sequence ID" value="SGZ56128.1"/>
    <property type="molecule type" value="Genomic_DNA"/>
</dbReference>
<feature type="region of interest" description="Disordered" evidence="1">
    <location>
        <begin position="1321"/>
        <end position="1344"/>
    </location>
</feature>
<organism evidence="3 4">
    <name type="scientific">Sungouiella intermedia</name>
    <dbReference type="NCBI Taxonomy" id="45354"/>
    <lineage>
        <taxon>Eukaryota</taxon>
        <taxon>Fungi</taxon>
        <taxon>Dikarya</taxon>
        <taxon>Ascomycota</taxon>
        <taxon>Saccharomycotina</taxon>
        <taxon>Pichiomycetes</taxon>
        <taxon>Metschnikowiaceae</taxon>
        <taxon>Sungouiella</taxon>
    </lineage>
</organism>
<keyword evidence="4" id="KW-1185">Reference proteome</keyword>
<feature type="region of interest" description="Disordered" evidence="1">
    <location>
        <begin position="861"/>
        <end position="881"/>
    </location>
</feature>
<reference evidence="3 4" key="1">
    <citation type="submission" date="2016-10" db="EMBL/GenBank/DDBJ databases">
        <authorList>
            <person name="de Groot N.N."/>
        </authorList>
    </citation>
    <scope>NUCLEOTIDE SEQUENCE [LARGE SCALE GENOMIC DNA]</scope>
    <source>
        <strain evidence="3 4">CBS 141442</strain>
    </source>
</reference>
<evidence type="ECO:0000313" key="4">
    <source>
        <dbReference type="Proteomes" id="UP000182334"/>
    </source>
</evidence>
<name>A0A1L0DJL6_9ASCO</name>
<dbReference type="OrthoDB" id="4066896at2759"/>
<sequence length="1419" mass="160399">MNIYQNYTSREHDRRHLSKTQPLTSPFKLRPLLGQFDIFGAHDLITKQLSHWKTIFPNAAFFAGEDHFFGPVITMVYKNEATSKLSSVSITKFGSNVFENLMLDSGSRFWPACDNLNPEHKDSNVRKALAITNLKNYNKLWRNKGQVPVTLHWDETNAGSLASKMEVLVGRTPEEIGEQLLLLGLLQDHSISSSVVDVVYNNKTPLNTSKTVEDNNTIVTLLGEQVNHLFDPLLEYSHQTLDYEYMPPQDPTLPMLHNNKIVTAILKELLDVQTHFTMDLVCILQDFIIPLRADALSTSPTSTLGISKVNLVFPPTIDEITRVNCITHDALSRAQQYGYMEVFKVLSVMLPYFYNAFVRHQANLSKFHSHYSKFVHHNHDHVFESKEINKGNYTVRGIETVISGSIFELPRMKLIIKRLYENIGKERALDESLVGLKDTETEPLTKYYEVLMEIIDSFGYNETEVPKSKQRVFTPSGKLLTELATGWPIELQYGWMDRKVVGIYQLTNVLNQYSEHPVNEVLIIFSDHLLFIEIVEKSNHKSALLLPEVLMNSLINAKPLPKFSHFPDLRVKYWCDIDNLAVRSYEADDHHYLNFTTYGTNNFRDKDGFKSLNVQNYQLSSGADGLSKSQKVMDLISKAQVLSKSVPFHLFKNSDTHLGTYFCAHDQEDYESEESRSPIVILLNMDAEAVKKIFTFSKSAYFVYNVILLNAHTLQLTGYTRHNIDHSEVDEIVSIDDFNGTLIESLYQSFEAMFRSSYLSPVLTASNLFFINYIIAGHDEEELEQLEEPKTEGLSRSTDFGNEIGIDRYPETAIPNTENLTAEVEPSVERRSIEDNLRNIPKRRKSLLHVLFGKMKKNHRSEEPIVSTGVKSKNSAQKNIPDTMIPRGRKLVYKKLYTPAPELREVSAVSTDIESPAPTNLSPVPIQWDNTENATIGEENVITQVAGKESGIQTESEMPIPVMPSSLESNTGLQARNVSTNTNASSKYTEKSLDVQSNFAFPARGPGLSKDHQESTAQPNRNSDIPRMFPVLKATNELEIDSGMLSEVEMKLQTESGWEKFTHGIPPLEATSVKRMSSVNSSATVRRQEPLAETQKWKPATGTLKINENLEPEPNTQKQRIISSQDIAMALENINASGILPEVYEKYKQYEVVPVSTFYNDGEKNWVAYIRDNSSNLQEEIKAMKEEANMDTVDVIDIGTHLSMVPQAQQFDSSDATFSSMEYGTFVQQEEPSSSYYSVVKTGIPDYMVSLPKHDSLQSFNSEFLNSFGKRLEEDFHLLSNGPSREPTFSNDDFEIVRSQIDISSEGQADISERSFPVIEEGLNSKGSSSDKGTQQLNMSLGTPNLSSDDEYFSSSEFSTALEFFNQKPVDTEDHATLTSSSSDRTLMNDKLNTKGDNFALRLDSVAYLSDFLNGTVKF</sequence>